<evidence type="ECO:0000313" key="3">
    <source>
        <dbReference type="EMBL" id="KAF6208631.1"/>
    </source>
</evidence>
<dbReference type="Proteomes" id="UP000466442">
    <property type="component" value="Unassembled WGS sequence"/>
</dbReference>
<evidence type="ECO:0000313" key="4">
    <source>
        <dbReference type="Proteomes" id="UP000466442"/>
    </source>
</evidence>
<dbReference type="PROSITE" id="PS50240">
    <property type="entry name" value="TRYPSIN_DOM"/>
    <property type="match status" value="1"/>
</dbReference>
<dbReference type="InterPro" id="IPR009003">
    <property type="entry name" value="Peptidase_S1_PA"/>
</dbReference>
<dbReference type="InterPro" id="IPR001254">
    <property type="entry name" value="Trypsin_dom"/>
</dbReference>
<dbReference type="Pfam" id="PF00089">
    <property type="entry name" value="Trypsin"/>
    <property type="match status" value="1"/>
</dbReference>
<dbReference type="GO" id="GO:0004252">
    <property type="term" value="F:serine-type endopeptidase activity"/>
    <property type="evidence" value="ECO:0007669"/>
    <property type="project" value="InterPro"/>
</dbReference>
<keyword evidence="4" id="KW-1185">Reference proteome</keyword>
<dbReference type="EMBL" id="WIXP02000007">
    <property type="protein sequence ID" value="KAF6208631.1"/>
    <property type="molecule type" value="Genomic_DNA"/>
</dbReference>
<feature type="domain" description="Peptidase S1" evidence="2">
    <location>
        <begin position="54"/>
        <end position="333"/>
    </location>
</feature>
<proteinExistence type="predicted"/>
<dbReference type="InterPro" id="IPR033116">
    <property type="entry name" value="TRYPSIN_SER"/>
</dbReference>
<dbReference type="SUPFAM" id="SSF50494">
    <property type="entry name" value="Trypsin-like serine proteases"/>
    <property type="match status" value="1"/>
</dbReference>
<dbReference type="PRINTS" id="PR00722">
    <property type="entry name" value="CHYMOTRYPSIN"/>
</dbReference>
<protein>
    <recommendedName>
        <fullName evidence="2">Peptidase S1 domain-containing protein</fullName>
    </recommendedName>
</protein>
<dbReference type="InterPro" id="IPR001314">
    <property type="entry name" value="Peptidase_S1A"/>
</dbReference>
<comment type="caution">
    <text evidence="3">The sequence shown here is derived from an EMBL/GenBank/DDBJ whole genome shotgun (WGS) entry which is preliminary data.</text>
</comment>
<dbReference type="GO" id="GO:0006508">
    <property type="term" value="P:proteolysis"/>
    <property type="evidence" value="ECO:0007669"/>
    <property type="project" value="InterPro"/>
</dbReference>
<sequence length="333" mass="37450">MDRIITLLFFNVINIFDCGMYAISGERVKRVIQGSPVLDMKSTEYEAIRYYVWIANGHNCDSPVSDVVKNAIGKDRNWEFGLLGPFFLKIGYVCAPRPQHLQCSGSLLTPFLVQTACHCLVDFIARDRGVEYPKVFEASEKMFTVHPSKLRVEQIRSDGVFSKAYIAHPKCGRERGSLVHDYGLILLKKSLAVYHRGFAPIYSIQQLGRIWLNAMSKEKVCLIMGFGSFSWISGDDYNDNIPLKSDILRHGWVVAMDYYRCWEKFGRLISNYTEDGTDLCGVSLDGRPGQEVLSAGKGDSGGPVTCDNQYAGLQSEKLYAFPGDFARRRVGFG</sequence>
<dbReference type="Gene3D" id="2.40.10.10">
    <property type="entry name" value="Trypsin-like serine proteases"/>
    <property type="match status" value="2"/>
</dbReference>
<keyword evidence="1" id="KW-1015">Disulfide bond</keyword>
<organism evidence="3 4">
    <name type="scientific">Apolygus lucorum</name>
    <name type="common">Small green plant bug</name>
    <name type="synonym">Lygocoris lucorum</name>
    <dbReference type="NCBI Taxonomy" id="248454"/>
    <lineage>
        <taxon>Eukaryota</taxon>
        <taxon>Metazoa</taxon>
        <taxon>Ecdysozoa</taxon>
        <taxon>Arthropoda</taxon>
        <taxon>Hexapoda</taxon>
        <taxon>Insecta</taxon>
        <taxon>Pterygota</taxon>
        <taxon>Neoptera</taxon>
        <taxon>Paraneoptera</taxon>
        <taxon>Hemiptera</taxon>
        <taxon>Heteroptera</taxon>
        <taxon>Panheteroptera</taxon>
        <taxon>Cimicomorpha</taxon>
        <taxon>Miridae</taxon>
        <taxon>Mirini</taxon>
        <taxon>Apolygus</taxon>
    </lineage>
</organism>
<evidence type="ECO:0000256" key="1">
    <source>
        <dbReference type="ARBA" id="ARBA00023157"/>
    </source>
</evidence>
<dbReference type="AlphaFoldDB" id="A0A8S9XK28"/>
<name>A0A8S9XK28_APOLU</name>
<reference evidence="3" key="1">
    <citation type="journal article" date="2021" name="Mol. Ecol. Resour.">
        <title>Apolygus lucorum genome provides insights into omnivorousness and mesophyll feeding.</title>
        <authorList>
            <person name="Liu Y."/>
            <person name="Liu H."/>
            <person name="Wang H."/>
            <person name="Huang T."/>
            <person name="Liu B."/>
            <person name="Yang B."/>
            <person name="Yin L."/>
            <person name="Li B."/>
            <person name="Zhang Y."/>
            <person name="Zhang S."/>
            <person name="Jiang F."/>
            <person name="Zhang X."/>
            <person name="Ren Y."/>
            <person name="Wang B."/>
            <person name="Wang S."/>
            <person name="Lu Y."/>
            <person name="Wu K."/>
            <person name="Fan W."/>
            <person name="Wang G."/>
        </authorList>
    </citation>
    <scope>NUCLEOTIDE SEQUENCE</scope>
    <source>
        <strain evidence="3">12Hb</strain>
    </source>
</reference>
<evidence type="ECO:0000259" key="2">
    <source>
        <dbReference type="PROSITE" id="PS50240"/>
    </source>
</evidence>
<accession>A0A8S9XK28</accession>
<dbReference type="PROSITE" id="PS00135">
    <property type="entry name" value="TRYPSIN_SER"/>
    <property type="match status" value="1"/>
</dbReference>
<dbReference type="InterPro" id="IPR043504">
    <property type="entry name" value="Peptidase_S1_PA_chymotrypsin"/>
</dbReference>
<gene>
    <name evidence="3" type="ORF">GE061_017089</name>
</gene>